<keyword evidence="3" id="KW-1185">Reference proteome</keyword>
<protein>
    <submittedName>
        <fullName evidence="2">Uncharacterized protein</fullName>
    </submittedName>
</protein>
<gene>
    <name evidence="2" type="ORF">COCCADRAFT_87005</name>
</gene>
<dbReference type="HOGENOM" id="CLU_1245152_0_0_1"/>
<evidence type="ECO:0000256" key="1">
    <source>
        <dbReference type="SAM" id="MobiDB-lite"/>
    </source>
</evidence>
<dbReference type="Proteomes" id="UP000053841">
    <property type="component" value="Unassembled WGS sequence"/>
</dbReference>
<sequence length="222" mass="24671">MSQVGRSDATPITPLRTRRNSHVNHASENWRSPRNTSLNGSCGSLTMASPGTSQRAFVNGIPEHLAVQEMAFRQGQHDYNGSHDKTPPNPFAKPFDNVWAQYYKLGAAYGKAPATSPTATSSPSHGNFAWSVLINPATQDLEHPNGSVDMEWARTICVMALKCMRELIIIVCRRHNDWRKIVCDIPLPVKHAIVAFPDLCEHYEALLRDAHEVLSGRLPMGY</sequence>
<reference evidence="2 3" key="1">
    <citation type="journal article" date="2013" name="PLoS Genet.">
        <title>Comparative genome structure, secondary metabolite, and effector coding capacity across Cochliobolus pathogens.</title>
        <authorList>
            <person name="Condon B.J."/>
            <person name="Leng Y."/>
            <person name="Wu D."/>
            <person name="Bushley K.E."/>
            <person name="Ohm R.A."/>
            <person name="Otillar R."/>
            <person name="Martin J."/>
            <person name="Schackwitz W."/>
            <person name="Grimwood J."/>
            <person name="MohdZainudin N."/>
            <person name="Xue C."/>
            <person name="Wang R."/>
            <person name="Manning V.A."/>
            <person name="Dhillon B."/>
            <person name="Tu Z.J."/>
            <person name="Steffenson B.J."/>
            <person name="Salamov A."/>
            <person name="Sun H."/>
            <person name="Lowry S."/>
            <person name="LaButti K."/>
            <person name="Han J."/>
            <person name="Copeland A."/>
            <person name="Lindquist E."/>
            <person name="Barry K."/>
            <person name="Schmutz J."/>
            <person name="Baker S.E."/>
            <person name="Ciuffetti L.M."/>
            <person name="Grigoriev I.V."/>
            <person name="Zhong S."/>
            <person name="Turgeon B.G."/>
        </authorList>
    </citation>
    <scope>NUCLEOTIDE SEQUENCE [LARGE SCALE GENOMIC DNA]</scope>
    <source>
        <strain evidence="2 3">26-R-13</strain>
    </source>
</reference>
<organism evidence="2 3">
    <name type="scientific">Cochliobolus carbonum (strain 26-R-13)</name>
    <name type="common">Maize leaf spot fungus</name>
    <name type="synonym">Bipolaris zeicola</name>
    <dbReference type="NCBI Taxonomy" id="930089"/>
    <lineage>
        <taxon>Eukaryota</taxon>
        <taxon>Fungi</taxon>
        <taxon>Dikarya</taxon>
        <taxon>Ascomycota</taxon>
        <taxon>Pezizomycotina</taxon>
        <taxon>Dothideomycetes</taxon>
        <taxon>Pleosporomycetidae</taxon>
        <taxon>Pleosporales</taxon>
        <taxon>Pleosporineae</taxon>
        <taxon>Pleosporaceae</taxon>
        <taxon>Bipolaris</taxon>
    </lineage>
</organism>
<dbReference type="GeneID" id="19152274"/>
<accession>W6YGN7</accession>
<feature type="compositionally biased region" description="Polar residues" evidence="1">
    <location>
        <begin position="23"/>
        <end position="46"/>
    </location>
</feature>
<evidence type="ECO:0000313" key="2">
    <source>
        <dbReference type="EMBL" id="EUC36838.1"/>
    </source>
</evidence>
<name>W6YGN7_COCC2</name>
<dbReference type="OrthoDB" id="3795337at2759"/>
<proteinExistence type="predicted"/>
<dbReference type="RefSeq" id="XP_007708864.1">
    <property type="nucleotide sequence ID" value="XM_007710674.1"/>
</dbReference>
<dbReference type="KEGG" id="bze:COCCADRAFT_87005"/>
<dbReference type="AlphaFoldDB" id="W6YGN7"/>
<evidence type="ECO:0000313" key="3">
    <source>
        <dbReference type="Proteomes" id="UP000053841"/>
    </source>
</evidence>
<feature type="region of interest" description="Disordered" evidence="1">
    <location>
        <begin position="1"/>
        <end position="46"/>
    </location>
</feature>
<dbReference type="EMBL" id="KI964557">
    <property type="protein sequence ID" value="EUC36838.1"/>
    <property type="molecule type" value="Genomic_DNA"/>
</dbReference>